<evidence type="ECO:0000256" key="2">
    <source>
        <dbReference type="ARBA" id="ARBA00022741"/>
    </source>
</evidence>
<evidence type="ECO:0000256" key="3">
    <source>
        <dbReference type="ARBA" id="ARBA00022763"/>
    </source>
</evidence>
<keyword evidence="7" id="KW-0067">ATP-binding</keyword>
<evidence type="ECO:0000256" key="9">
    <source>
        <dbReference type="ARBA" id="ARBA00023204"/>
    </source>
</evidence>
<dbReference type="AlphaFoldDB" id="A0A0R1SQN4"/>
<keyword evidence="13" id="KW-1185">Reference proteome</keyword>
<keyword evidence="5 12" id="KW-0347">Helicase</keyword>
<evidence type="ECO:0000256" key="5">
    <source>
        <dbReference type="ARBA" id="ARBA00022806"/>
    </source>
</evidence>
<dbReference type="Gene3D" id="3.40.50.300">
    <property type="entry name" value="P-loop containing nucleotide triphosphate hydrolases"/>
    <property type="match status" value="4"/>
</dbReference>
<dbReference type="PATRIC" id="fig|1423815.3.peg.221"/>
<dbReference type="GO" id="GO:0005524">
    <property type="term" value="F:ATP binding"/>
    <property type="evidence" value="ECO:0007669"/>
    <property type="project" value="UniProtKB-KW"/>
</dbReference>
<dbReference type="InterPro" id="IPR049035">
    <property type="entry name" value="ADDB_N"/>
</dbReference>
<dbReference type="Pfam" id="PF21445">
    <property type="entry name" value="ADDB_N"/>
    <property type="match status" value="1"/>
</dbReference>
<name>A0A0R1SQN4_9LACO</name>
<keyword evidence="9" id="KW-0234">DNA repair</keyword>
<evidence type="ECO:0000256" key="6">
    <source>
        <dbReference type="ARBA" id="ARBA00022839"/>
    </source>
</evidence>
<dbReference type="GO" id="GO:0003677">
    <property type="term" value="F:DNA binding"/>
    <property type="evidence" value="ECO:0007669"/>
    <property type="project" value="UniProtKB-KW"/>
</dbReference>
<dbReference type="GO" id="GO:0004386">
    <property type="term" value="F:helicase activity"/>
    <property type="evidence" value="ECO:0007669"/>
    <property type="project" value="UniProtKB-KW"/>
</dbReference>
<dbReference type="Proteomes" id="UP000051647">
    <property type="component" value="Unassembled WGS sequence"/>
</dbReference>
<keyword evidence="1" id="KW-0540">Nuclease</keyword>
<keyword evidence="4" id="KW-0378">Hydrolase</keyword>
<gene>
    <name evidence="12" type="ORF">FC27_GL000219</name>
</gene>
<evidence type="ECO:0000256" key="1">
    <source>
        <dbReference type="ARBA" id="ARBA00022722"/>
    </source>
</evidence>
<dbReference type="Pfam" id="PF12705">
    <property type="entry name" value="PDDEXK_1"/>
    <property type="match status" value="1"/>
</dbReference>
<feature type="domain" description="PD-(D/E)XK endonuclease-like" evidence="10">
    <location>
        <begin position="792"/>
        <end position="1048"/>
    </location>
</feature>
<proteinExistence type="predicted"/>
<feature type="domain" description="ATP-dependent helicase/deoxyribonuclease subunit B N-terminal" evidence="11">
    <location>
        <begin position="5"/>
        <end position="280"/>
    </location>
</feature>
<dbReference type="InterPro" id="IPR038726">
    <property type="entry name" value="PDDEXK_AddAB-type"/>
</dbReference>
<dbReference type="EMBL" id="AZFA01000001">
    <property type="protein sequence ID" value="KRL68520.1"/>
    <property type="molecule type" value="Genomic_DNA"/>
</dbReference>
<accession>A0A0R1SQN4</accession>
<reference evidence="12 13" key="1">
    <citation type="journal article" date="2015" name="Genome Announc.">
        <title>Expanding the biotechnology potential of lactobacilli through comparative genomics of 213 strains and associated genera.</title>
        <authorList>
            <person name="Sun Z."/>
            <person name="Harris H.M."/>
            <person name="McCann A."/>
            <person name="Guo C."/>
            <person name="Argimon S."/>
            <person name="Zhang W."/>
            <person name="Yang X."/>
            <person name="Jeffery I.B."/>
            <person name="Cooney J.C."/>
            <person name="Kagawa T.F."/>
            <person name="Liu W."/>
            <person name="Song Y."/>
            <person name="Salvetti E."/>
            <person name="Wrobel A."/>
            <person name="Rasinkangas P."/>
            <person name="Parkhill J."/>
            <person name="Rea M.C."/>
            <person name="O'Sullivan O."/>
            <person name="Ritari J."/>
            <person name="Douillard F.P."/>
            <person name="Paul Ross R."/>
            <person name="Yang R."/>
            <person name="Briner A.E."/>
            <person name="Felis G.E."/>
            <person name="de Vos W.M."/>
            <person name="Barrangou R."/>
            <person name="Klaenhammer T.R."/>
            <person name="Caufield P.W."/>
            <person name="Cui Y."/>
            <person name="Zhang H."/>
            <person name="O'Toole P.W."/>
        </authorList>
    </citation>
    <scope>NUCLEOTIDE SEQUENCE [LARGE SCALE GENOMIC DNA]</scope>
    <source>
        <strain evidence="12 13">DSM 14857</strain>
    </source>
</reference>
<keyword evidence="2" id="KW-0547">Nucleotide-binding</keyword>
<evidence type="ECO:0000313" key="12">
    <source>
        <dbReference type="EMBL" id="KRL68520.1"/>
    </source>
</evidence>
<dbReference type="GO" id="GO:0006310">
    <property type="term" value="P:DNA recombination"/>
    <property type="evidence" value="ECO:0007669"/>
    <property type="project" value="TreeGrafter"/>
</dbReference>
<keyword evidence="3" id="KW-0227">DNA damage</keyword>
<dbReference type="OrthoDB" id="9758506at2"/>
<dbReference type="STRING" id="1423815.FC27_GL000219"/>
<evidence type="ECO:0000259" key="10">
    <source>
        <dbReference type="Pfam" id="PF12705"/>
    </source>
</evidence>
<sequence length="1175" mass="134242">MTLNFILGTNQYDHHQEMIKQFQQDLETDPKGKFFFIVPNHIKFESEIRVLNDLGQIQGNGELVASNSVQCFSLSRLAWYFLRGSDVYNIETLTDTKSAMIIRRVIEQNRSQLKILSGMADKSGFIDQLTSQFTEFENGQVTPDDVEDVMKQNQNDIFTGKIGELNLIYRKYTEAIEQYATNNFKLDALADYLDADLHSKHYHFYVEGFSSFTASELQVIKAILLNCGDLNISLVLDTPAVQPVEKTSFYARPANTFNQLYNLAKDNGVSYHSKFTKTRRVSDDIGKLEDYWIQSSGVSPIKSSHLDSINSVQIWKSTNKQAEVSAVSTYIRQLVANQQYRYKDFLILARDLNQYGSFIEPFMAENEIPAFVDLQRKMTDHPFKKLVDLLFTLVDHGLQSEDALALLRTELMIPEKYQKADISEYRQAVDLLENYVLANGTTRKAWLGQDFEAQANLDSEIDQNIIFDYQKINEIRNFIKEIYQSWSEFFTEEQTAKDAATFLFNFLDKFGVFDRLGVWQQQAADQNDLTSAGQPEQVVDKFNTILDEYVSVFGDEQFKSDEFIEILDAAFESAQYSQIPSTLDAVNISEIGMVQPNNRKITIVLGATVNNMPGTSVSNGIIADDERQLISDNLDSDKYLNASDEVMNNSEPFLHGLTFTTPSTRLIFTYPNYTEDNKQEDISSYVTRIAEHFGITQQDIMLNPDPLQTEENEVLRYVGSAEASLNYVIRVSRAALDNKAKLSDQWTYVRNRLLQEDQTDSEFALSSLQYQNKPVDLNKETVEKLYGNNIDVSISRLETFYQNEYEYFLKYGLRLQPRQIFEVTSAQTGSLYHAVLDGLVKLLNDQQVDIRNLSDQQLTAYVADVFKNELDKPENKIFSANERMGFISKKAQDTLLQLVRAIKEQLGRNKFIPRATEVAFGRMNNAKQDLPGLSYKIPGGHVINVRGKIDRIDEMSLDKSDYLAVIDYKSSGHKFDFDSFLDGITMQMPTYLENLVANKEQLSSGQDVKIAGAFYSHIQNPKILVKKGVDVEKELLKKFKLDGLIVDDDELLENLDSLVSGASLILPISKSKAKGITINKKNAISNQDLYRILNYNRHLIKQAGEKIYSGKLQINPFRDSANRTGLQFSDYRPILQFDAMLPENEYHEIINHGREAKKVVLKRIEQILEEETNNA</sequence>
<dbReference type="PANTHER" id="PTHR30591">
    <property type="entry name" value="RECBCD ENZYME SUBUNIT RECC"/>
    <property type="match status" value="1"/>
</dbReference>
<dbReference type="GO" id="GO:0004527">
    <property type="term" value="F:exonuclease activity"/>
    <property type="evidence" value="ECO:0007669"/>
    <property type="project" value="UniProtKB-KW"/>
</dbReference>
<evidence type="ECO:0000259" key="11">
    <source>
        <dbReference type="Pfam" id="PF21445"/>
    </source>
</evidence>
<organism evidence="12 13">
    <name type="scientific">Companilactobacillus versmoldensis DSM 14857 = KCTC 3814</name>
    <dbReference type="NCBI Taxonomy" id="1423815"/>
    <lineage>
        <taxon>Bacteria</taxon>
        <taxon>Bacillati</taxon>
        <taxon>Bacillota</taxon>
        <taxon>Bacilli</taxon>
        <taxon>Lactobacillales</taxon>
        <taxon>Lactobacillaceae</taxon>
        <taxon>Companilactobacillus</taxon>
    </lineage>
</organism>
<comment type="caution">
    <text evidence="12">The sequence shown here is derived from an EMBL/GenBank/DDBJ whole genome shotgun (WGS) entry which is preliminary data.</text>
</comment>
<dbReference type="PANTHER" id="PTHR30591:SF1">
    <property type="entry name" value="RECBCD ENZYME SUBUNIT RECC"/>
    <property type="match status" value="1"/>
</dbReference>
<evidence type="ECO:0000313" key="13">
    <source>
        <dbReference type="Proteomes" id="UP000051647"/>
    </source>
</evidence>
<keyword evidence="8" id="KW-0238">DNA-binding</keyword>
<dbReference type="GO" id="GO:0006281">
    <property type="term" value="P:DNA repair"/>
    <property type="evidence" value="ECO:0007669"/>
    <property type="project" value="UniProtKB-KW"/>
</dbReference>
<dbReference type="SUPFAM" id="SSF52540">
    <property type="entry name" value="P-loop containing nucleoside triphosphate hydrolases"/>
    <property type="match status" value="1"/>
</dbReference>
<dbReference type="RefSeq" id="WP_010623534.1">
    <property type="nucleotide sequence ID" value="NZ_AZFA01000001.1"/>
</dbReference>
<evidence type="ECO:0000256" key="7">
    <source>
        <dbReference type="ARBA" id="ARBA00022840"/>
    </source>
</evidence>
<evidence type="ECO:0000256" key="8">
    <source>
        <dbReference type="ARBA" id="ARBA00023125"/>
    </source>
</evidence>
<evidence type="ECO:0000256" key="4">
    <source>
        <dbReference type="ARBA" id="ARBA00022801"/>
    </source>
</evidence>
<keyword evidence="6" id="KW-0269">Exonuclease</keyword>
<dbReference type="eggNOG" id="COG3857">
    <property type="taxonomic scope" value="Bacteria"/>
</dbReference>
<dbReference type="InterPro" id="IPR027417">
    <property type="entry name" value="P-loop_NTPase"/>
</dbReference>
<protein>
    <submittedName>
        <fullName evidence="12">ATP-dependent helicase deoxyribonuclease subunit B</fullName>
    </submittedName>
</protein>